<gene>
    <name evidence="3" type="ORF">EV664_11556</name>
</gene>
<keyword evidence="4" id="KW-1185">Reference proteome</keyword>
<evidence type="ECO:0000313" key="3">
    <source>
        <dbReference type="EMBL" id="TDN78792.1"/>
    </source>
</evidence>
<comment type="caution">
    <text evidence="3">The sequence shown here is derived from an EMBL/GenBank/DDBJ whole genome shotgun (WGS) entry which is preliminary data.</text>
</comment>
<feature type="compositionally biased region" description="Basic and acidic residues" evidence="1">
    <location>
        <begin position="242"/>
        <end position="253"/>
    </location>
</feature>
<feature type="transmembrane region" description="Helical" evidence="2">
    <location>
        <begin position="58"/>
        <end position="80"/>
    </location>
</feature>
<reference evidence="3 4" key="1">
    <citation type="submission" date="2019-03" db="EMBL/GenBank/DDBJ databases">
        <title>Genomic Encyclopedia of Type Strains, Phase IV (KMG-IV): sequencing the most valuable type-strain genomes for metagenomic binning, comparative biology and taxonomic classification.</title>
        <authorList>
            <person name="Goeker M."/>
        </authorList>
    </citation>
    <scope>NUCLEOTIDE SEQUENCE [LARGE SCALE GENOMIC DNA]</scope>
    <source>
        <strain evidence="3 4">DSM 25059</strain>
    </source>
</reference>
<evidence type="ECO:0000256" key="1">
    <source>
        <dbReference type="SAM" id="MobiDB-lite"/>
    </source>
</evidence>
<evidence type="ECO:0000313" key="4">
    <source>
        <dbReference type="Proteomes" id="UP000295493"/>
    </source>
</evidence>
<dbReference type="EMBL" id="SNWD01000015">
    <property type="protein sequence ID" value="TDN78792.1"/>
    <property type="molecule type" value="Genomic_DNA"/>
</dbReference>
<feature type="region of interest" description="Disordered" evidence="1">
    <location>
        <begin position="213"/>
        <end position="253"/>
    </location>
</feature>
<feature type="compositionally biased region" description="Basic and acidic residues" evidence="1">
    <location>
        <begin position="225"/>
        <end position="234"/>
    </location>
</feature>
<dbReference type="AlphaFoldDB" id="A0A4R6FCG5"/>
<feature type="region of interest" description="Disordered" evidence="1">
    <location>
        <begin position="87"/>
        <end position="120"/>
    </location>
</feature>
<protein>
    <submittedName>
        <fullName evidence="3">Uncharacterized protein</fullName>
    </submittedName>
</protein>
<feature type="transmembrane region" description="Helical" evidence="2">
    <location>
        <begin position="12"/>
        <end position="33"/>
    </location>
</feature>
<feature type="region of interest" description="Disordered" evidence="1">
    <location>
        <begin position="135"/>
        <end position="161"/>
    </location>
</feature>
<dbReference type="Proteomes" id="UP000295493">
    <property type="component" value="Unassembled WGS sequence"/>
</dbReference>
<accession>A0A4R6FCG5</accession>
<evidence type="ECO:0000256" key="2">
    <source>
        <dbReference type="SAM" id="Phobius"/>
    </source>
</evidence>
<keyword evidence="2" id="KW-1133">Transmembrane helix</keyword>
<proteinExistence type="predicted"/>
<keyword evidence="2" id="KW-0472">Membrane</keyword>
<feature type="compositionally biased region" description="Basic and acidic residues" evidence="1">
    <location>
        <begin position="96"/>
        <end position="107"/>
    </location>
</feature>
<dbReference type="RefSeq" id="WP_133496839.1">
    <property type="nucleotide sequence ID" value="NZ_BMLU01000014.1"/>
</dbReference>
<name>A0A4R6FCG5_9SPHN</name>
<keyword evidence="2" id="KW-0812">Transmembrane</keyword>
<organism evidence="3 4">
    <name type="scientific">Stakelama pacifica</name>
    <dbReference type="NCBI Taxonomy" id="517720"/>
    <lineage>
        <taxon>Bacteria</taxon>
        <taxon>Pseudomonadati</taxon>
        <taxon>Pseudomonadota</taxon>
        <taxon>Alphaproteobacteria</taxon>
        <taxon>Sphingomonadales</taxon>
        <taxon>Sphingomonadaceae</taxon>
        <taxon>Stakelama</taxon>
    </lineage>
</organism>
<sequence>MTMRSAQPRFSAAVIGAAIIPLCAAALVALAVIEMPDALLKDVLAPITHITPDATFRALLALGAAIATAALCLSVVVELWSARLTSRRPRTRSLPSRRETPAAKEQAEPGIVAETSPEPAAAPVPVEVAAPAGALPEAPVPAPAGRQPALPHPDSQTDAPPVVEAVPVRPAPLALKPSHPEEENRTVSATPAFPAPSPDTNITLLLERLERGLDRRERHRRSARKAAETTRPVRSETPLRSVLDDLRKRAVTR</sequence>
<feature type="region of interest" description="Disordered" evidence="1">
    <location>
        <begin position="174"/>
        <end position="200"/>
    </location>
</feature>